<dbReference type="AlphaFoldDB" id="F6EFQ4"/>
<dbReference type="InterPro" id="IPR004176">
    <property type="entry name" value="Clp_R_N"/>
</dbReference>
<dbReference type="HOGENOM" id="CLU_090963_2_0_11"/>
<sequence>MFERFTRASREIVVGAQNCARDLGSPTISAGHLVLSLSRTAPDHLRETLHKYGVTPETVTRSLESAGELGDMDSEALSAIGIDLDAVRRDIRNKFGRDILDTPAPRRGWLGSLLGQHLAFADGAKNALELALREALARKDRRIRPEHILLGVLRANDQSTRALFAAQGASDRLRLDIYEFLDDAA</sequence>
<dbReference type="OrthoDB" id="3628183at2"/>
<dbReference type="Pfam" id="PF02861">
    <property type="entry name" value="Clp_N"/>
    <property type="match status" value="1"/>
</dbReference>
<dbReference type="PROSITE" id="PS51903">
    <property type="entry name" value="CLP_R"/>
    <property type="match status" value="1"/>
</dbReference>
<evidence type="ECO:0000313" key="4">
    <source>
        <dbReference type="Proteomes" id="UP000009235"/>
    </source>
</evidence>
<keyword evidence="4" id="KW-1185">Reference proteome</keyword>
<dbReference type="RefSeq" id="WP_013807332.1">
    <property type="nucleotide sequence ID" value="NC_015564.1"/>
</dbReference>
<evidence type="ECO:0000313" key="3">
    <source>
        <dbReference type="EMBL" id="AEF40983.1"/>
    </source>
</evidence>
<dbReference type="STRING" id="443218.AS9A_2536"/>
<accession>F6EFQ4</accession>
<evidence type="ECO:0000256" key="1">
    <source>
        <dbReference type="PROSITE-ProRule" id="PRU01251"/>
    </source>
</evidence>
<dbReference type="SUPFAM" id="SSF81923">
    <property type="entry name" value="Double Clp-N motif"/>
    <property type="match status" value="1"/>
</dbReference>
<dbReference type="EMBL" id="CP002786">
    <property type="protein sequence ID" value="AEF40983.1"/>
    <property type="molecule type" value="Genomic_DNA"/>
</dbReference>
<reference evidence="3 4" key="1">
    <citation type="journal article" date="2011" name="J. Bacteriol.">
        <title>Complete genome sequence of Amycolicicoccus subflavus DQS3-9A1T, an actinomycete isolated from crude oil-polluted soil.</title>
        <authorList>
            <person name="Cai M."/>
            <person name="Chen W.M."/>
            <person name="Nie Y."/>
            <person name="Chi C.Q."/>
            <person name="Wang Y.N."/>
            <person name="Tang Y.Q."/>
            <person name="Li G.Y."/>
            <person name="Wu X.L."/>
        </authorList>
    </citation>
    <scope>NUCLEOTIDE SEQUENCE [LARGE SCALE GENOMIC DNA]</scope>
    <source>
        <strain evidence="4">DSM 45089 / DQS3-9A1</strain>
    </source>
</reference>
<dbReference type="InterPro" id="IPR036628">
    <property type="entry name" value="Clp_N_dom_sf"/>
</dbReference>
<dbReference type="Gene3D" id="1.10.1780.10">
    <property type="entry name" value="Clp, N-terminal domain"/>
    <property type="match status" value="2"/>
</dbReference>
<name>F6EFQ4_HOYSD</name>
<dbReference type="Proteomes" id="UP000009235">
    <property type="component" value="Chromosome"/>
</dbReference>
<protein>
    <recommendedName>
        <fullName evidence="2">Clp R domain-containing protein</fullName>
    </recommendedName>
</protein>
<feature type="domain" description="Clp R" evidence="2">
    <location>
        <begin position="2"/>
        <end position="183"/>
    </location>
</feature>
<organism evidence="3 4">
    <name type="scientific">Hoyosella subflava (strain DSM 45089 / JCM 17490 / NBRC 109087 / DQS3-9A1)</name>
    <name type="common">Amycolicicoccus subflavus</name>
    <dbReference type="NCBI Taxonomy" id="443218"/>
    <lineage>
        <taxon>Bacteria</taxon>
        <taxon>Bacillati</taxon>
        <taxon>Actinomycetota</taxon>
        <taxon>Actinomycetes</taxon>
        <taxon>Mycobacteriales</taxon>
        <taxon>Hoyosellaceae</taxon>
        <taxon>Hoyosella</taxon>
    </lineage>
</organism>
<gene>
    <name evidence="3" type="ordered locus">AS9A_2536</name>
</gene>
<evidence type="ECO:0000259" key="2">
    <source>
        <dbReference type="PROSITE" id="PS51903"/>
    </source>
</evidence>
<keyword evidence="1" id="KW-0677">Repeat</keyword>
<dbReference type="KEGG" id="asd:AS9A_2536"/>
<dbReference type="eggNOG" id="COG0542">
    <property type="taxonomic scope" value="Bacteria"/>
</dbReference>
<proteinExistence type="predicted"/>